<evidence type="ECO:0000313" key="8">
    <source>
        <dbReference type="Proteomes" id="UP000515146"/>
    </source>
</evidence>
<dbReference type="AlphaFoldDB" id="A0A6P6XXG5"/>
<dbReference type="PANTHER" id="PTHR31658">
    <property type="entry name" value="CONSERVED OLIGOMERIC GOLGI COMPLEX SUBUNIT 1"/>
    <property type="match status" value="1"/>
</dbReference>
<keyword evidence="5" id="KW-0653">Protein transport</keyword>
<accession>A0A6P6XXG5</accession>
<dbReference type="OMA" id="TDINQRC"/>
<dbReference type="Pfam" id="PF08700">
    <property type="entry name" value="VPS51_Exo84_N"/>
    <property type="match status" value="1"/>
</dbReference>
<name>A0A6P6XXG5_DERPT</name>
<dbReference type="OrthoDB" id="46189at2759"/>
<comment type="subcellular location">
    <subcellularLocation>
        <location evidence="1">Golgi apparatus membrane</location>
        <topology evidence="1">Peripheral membrane protein</topology>
    </subcellularLocation>
</comment>
<evidence type="ECO:0000256" key="5">
    <source>
        <dbReference type="ARBA" id="ARBA00022927"/>
    </source>
</evidence>
<proteinExistence type="inferred from homology"/>
<dbReference type="GO" id="GO:0015031">
    <property type="term" value="P:protein transport"/>
    <property type="evidence" value="ECO:0007669"/>
    <property type="project" value="UniProtKB-KW"/>
</dbReference>
<evidence type="ECO:0000256" key="2">
    <source>
        <dbReference type="ARBA" id="ARBA00006653"/>
    </source>
</evidence>
<dbReference type="GO" id="GO:0017119">
    <property type="term" value="C:Golgi transport complex"/>
    <property type="evidence" value="ECO:0007669"/>
    <property type="project" value="InterPro"/>
</dbReference>
<keyword evidence="4" id="KW-0813">Transport</keyword>
<dbReference type="RefSeq" id="XP_027196614.1">
    <property type="nucleotide sequence ID" value="XM_027340813.1"/>
</dbReference>
<dbReference type="PANTHER" id="PTHR31658:SF0">
    <property type="entry name" value="CONSERVED OLIGOMERIC GOLGI COMPLEX SUBUNIT 1"/>
    <property type="match status" value="1"/>
</dbReference>
<gene>
    <name evidence="9" type="primary">LOC113791087</name>
</gene>
<keyword evidence="6" id="KW-0333">Golgi apparatus</keyword>
<comment type="similarity">
    <text evidence="2">Belongs to the COG1 family.</text>
</comment>
<dbReference type="CTD" id="9382"/>
<dbReference type="InParanoid" id="A0A6P6XXG5"/>
<keyword evidence="8" id="KW-1185">Reference proteome</keyword>
<dbReference type="GO" id="GO:0000139">
    <property type="term" value="C:Golgi membrane"/>
    <property type="evidence" value="ECO:0007669"/>
    <property type="project" value="UniProtKB-SubCell"/>
</dbReference>
<sequence length="792" mass="93296">MESTNVDYLFRNYLVSDVVLVQQKLKNDVQKKQNDLKQLIGERYNELFRATDSFGHMNLSINQLIDSLKKLSTTVQESKDGHKPINVDQINDSNFPINDNYFANATVCKFLLDLPLQIWNFLHEENFFLATYGSYFGDHIVQYLADQQQSFQCSNICSLRLYSIHNLKSHIIRNCWQQIAEQSLKNDINLDEFARKFSYLKLLKNCSTTEVIDDFFKNQANNIDTIINETNQISILIEQILNIIFNTIKCSRIFHQSENDSLDCLLQIHLKEICSTNHVDELIDASHAQRIRWPKKLLFYTINDSIKIESDKKIKFDETILVQWIQTIKTNFSTKIEQKFKSVESIRELFQEITIVEQWLMKNSILENYCTFVNVIDFNKSIWTEWFMALFETRVYEITSIELQSIQTIFIESLPMIEQNLFNCDLNIVEFVWKESNQPSRINDFNGLVQKTCDMINQKLSNFYEDIIIFQHSHQTFLIRIHSSIAEFLRSLQIQIDSVNKNRQKSLLLFGAVLFQRMPDLCPSISQIFSMCDRKTDCLSWQQISTQLREINESYLQNLFDITITEHFAHIDPKSFVDLNQFLKNFSIWETITISNDQDDQSKTIVEVPMQLSLKTYKVLHDISNDINRFCAHTVTRQVLINILRLIGRQIVILYGDALKILSELTDPVLKPPKQIISIQLYFDLFFLKKLFIQIKHDDHFRCEYLEPINTMMTELESNIDPFDMHLIHPYIEANVYRLQKSYQITFGFLLFERLMNSNLSKPMNNSNNENVHNLMLIHSCHGEDFKTMLSK</sequence>
<keyword evidence="7" id="KW-0472">Membrane</keyword>
<evidence type="ECO:0000256" key="6">
    <source>
        <dbReference type="ARBA" id="ARBA00023034"/>
    </source>
</evidence>
<evidence type="ECO:0000256" key="1">
    <source>
        <dbReference type="ARBA" id="ARBA00004395"/>
    </source>
</evidence>
<protein>
    <recommendedName>
        <fullName evidence="3">Conserved oligomeric Golgi complex subunit 1</fullName>
    </recommendedName>
</protein>
<evidence type="ECO:0000256" key="7">
    <source>
        <dbReference type="ARBA" id="ARBA00023136"/>
    </source>
</evidence>
<reference evidence="9" key="1">
    <citation type="submission" date="2025-08" db="UniProtKB">
        <authorList>
            <consortium name="RefSeq"/>
        </authorList>
    </citation>
    <scope>IDENTIFICATION</scope>
    <source>
        <strain evidence="9">Airmid</strain>
    </source>
</reference>
<evidence type="ECO:0000256" key="4">
    <source>
        <dbReference type="ARBA" id="ARBA00022448"/>
    </source>
</evidence>
<dbReference type="GO" id="GO:0006891">
    <property type="term" value="P:intra-Golgi vesicle-mediated transport"/>
    <property type="evidence" value="ECO:0007669"/>
    <property type="project" value="InterPro"/>
</dbReference>
<evidence type="ECO:0000313" key="9">
    <source>
        <dbReference type="RefSeq" id="XP_027196614.1"/>
    </source>
</evidence>
<dbReference type="InterPro" id="IPR033370">
    <property type="entry name" value="COG1"/>
</dbReference>
<dbReference type="FunCoup" id="A0A6P6XXG5">
    <property type="interactions" value="1043"/>
</dbReference>
<organism evidence="8 9">
    <name type="scientific">Dermatophagoides pteronyssinus</name>
    <name type="common">European house dust mite</name>
    <dbReference type="NCBI Taxonomy" id="6956"/>
    <lineage>
        <taxon>Eukaryota</taxon>
        <taxon>Metazoa</taxon>
        <taxon>Ecdysozoa</taxon>
        <taxon>Arthropoda</taxon>
        <taxon>Chelicerata</taxon>
        <taxon>Arachnida</taxon>
        <taxon>Acari</taxon>
        <taxon>Acariformes</taxon>
        <taxon>Sarcoptiformes</taxon>
        <taxon>Astigmata</taxon>
        <taxon>Psoroptidia</taxon>
        <taxon>Analgoidea</taxon>
        <taxon>Pyroglyphidae</taxon>
        <taxon>Dermatophagoidinae</taxon>
        <taxon>Dermatophagoides</taxon>
    </lineage>
</organism>
<dbReference type="Proteomes" id="UP000515146">
    <property type="component" value="Unplaced"/>
</dbReference>
<evidence type="ECO:0000256" key="3">
    <source>
        <dbReference type="ARBA" id="ARBA00020978"/>
    </source>
</evidence>
<dbReference type="KEGG" id="dpte:113791087"/>